<reference evidence="1" key="2">
    <citation type="journal article" date="2024" name="Toxins">
        <title>Genome Sequence Analysis of Native Xenorhabdus Strains Isolated from Entomopathogenic Nematodes in Argentina.</title>
        <authorList>
            <person name="Palma L."/>
            <person name="Frizzo L."/>
            <person name="Kaiser S."/>
            <person name="Berry C."/>
            <person name="Caballero P."/>
            <person name="Bode H.B."/>
            <person name="Del Valle E.E."/>
        </authorList>
    </citation>
    <scope>NUCLEOTIDE SEQUENCE</scope>
    <source>
        <strain evidence="1">M</strain>
    </source>
</reference>
<dbReference type="InterPro" id="IPR006530">
    <property type="entry name" value="YD"/>
</dbReference>
<dbReference type="PANTHER" id="PTHR32305:SF15">
    <property type="entry name" value="PROTEIN RHSA-RELATED"/>
    <property type="match status" value="1"/>
</dbReference>
<organism evidence="1">
    <name type="scientific">Xenorhabdus szentirmaii</name>
    <dbReference type="NCBI Taxonomy" id="290112"/>
    <lineage>
        <taxon>Bacteria</taxon>
        <taxon>Pseudomonadati</taxon>
        <taxon>Pseudomonadota</taxon>
        <taxon>Gammaproteobacteria</taxon>
        <taxon>Enterobacterales</taxon>
        <taxon>Morganellaceae</taxon>
        <taxon>Xenorhabdus</taxon>
    </lineage>
</organism>
<dbReference type="InterPro" id="IPR050708">
    <property type="entry name" value="T6SS_VgrG/RHS"/>
</dbReference>
<gene>
    <name evidence="1" type="ORF">ID854_15845</name>
</gene>
<accession>A0AAW3Z037</accession>
<dbReference type="InterPro" id="IPR041508">
    <property type="entry name" value="TcC-like_repeat"/>
</dbReference>
<proteinExistence type="predicted"/>
<name>A0AAW3Z037_9GAMM</name>
<dbReference type="RefSeq" id="WP_323869420.1">
    <property type="nucleotide sequence ID" value="NZ_JACXBF010000402.1"/>
</dbReference>
<dbReference type="EMBL" id="JACXBF010000402">
    <property type="protein sequence ID" value="MBD2801873.1"/>
    <property type="molecule type" value="Genomic_DNA"/>
</dbReference>
<dbReference type="NCBIfam" id="TIGR03696">
    <property type="entry name" value="Rhs_assc_core"/>
    <property type="match status" value="1"/>
</dbReference>
<comment type="caution">
    <text evidence="1">The sequence shown here is derived from an EMBL/GenBank/DDBJ whole genome shotgun (WGS) entry which is preliminary data.</text>
</comment>
<protein>
    <submittedName>
        <fullName evidence="1">RHS repeat protein</fullName>
    </submittedName>
</protein>
<dbReference type="AlphaFoldDB" id="A0AAW3Z037"/>
<dbReference type="PANTHER" id="PTHR32305">
    <property type="match status" value="1"/>
</dbReference>
<dbReference type="NCBIfam" id="TIGR01643">
    <property type="entry name" value="YD_repeat_2x"/>
    <property type="match status" value="1"/>
</dbReference>
<reference evidence="1" key="1">
    <citation type="submission" date="2020-09" db="EMBL/GenBank/DDBJ databases">
        <authorList>
            <person name="Palma L."/>
            <person name="Caballero P."/>
            <person name="Berry C."/>
            <person name="Del Valle E."/>
        </authorList>
    </citation>
    <scope>NUCLEOTIDE SEQUENCE</scope>
    <source>
        <strain evidence="1">M</strain>
    </source>
</reference>
<evidence type="ECO:0000313" key="1">
    <source>
        <dbReference type="EMBL" id="MBD2801873.1"/>
    </source>
</evidence>
<dbReference type="InterPro" id="IPR022385">
    <property type="entry name" value="Rhs_assc_core"/>
</dbReference>
<sequence>MNMSLYSKTPSVTVLDNRGLRVRDIAYHRHPNTPDTTDQRITRHQYDTRGFLKQSADPRLHEAGLANFTWNTDMTGNVLRTQSADAGITVTLNDAAGRPFMTISNIGTSDGGTEDKSQAVTRTWQYEDDSLPGRPLGVTEQVTGEVARIAERFVYAGHTDAEKAYNLAGKCIRHYDTAGLLQTNSVTLTGVPLSVTRCLLKDADNPDTMANWQGEGISAWNDLLDGIEYVSLTTTDATGTVLTTTDARGNQQRVAYDVAGRLSGSWLTLKGGTEQTIVASLTYSAAGQKLREEHGNGVVTTYEYEPQTQRLIRIKTVRPTGHESGQKVLQDLRYEYDPVGNVLTISNDAEETRFWRNQKVVPESTYVYDSLYQLVSATGREMANAGQQMITGPTLTHPIPTDSAAFTTYTRTYSYDRGNNLTQIRHSAPATGNNYTTTVTVSNRSNRAVLSTLTENPADVDMLFNANGSQRQLQPGQGLNWTLRSELLKVMPVTREGSAADDNENYCYDGDSQRLLKVSTQKTGNSTQTQRVTYLPRLELRTTTNGNTETENLQVITVGEAGRAQVRVLHWENGKPADIDNNQLRYSYGTLTGSSGLEVDGEGVIISLEEYYPYGGTAIWTARSAVEADYKTVRYSGKERDASGLYYYGYRYYQPWAGRWLSADPAGTVDGLNLFRMVRNNPTSGYDAQGLMWKSVASGAAAAATMGYEAYKHANLPKEIERSSAPSFGNDRIHALNTKVTEKQNNFSLMDKINKNLSGRGKVISDFAKGEVPAHESISNQKKNIAALAEFSQTGNIAQLETKPILSSVIADQKNNIPTRIMQVVRGGRTVTTMDSGGIQELMETKDKIIEDVKDTAAVGISIGLAGNAIITAAKVAIPVAAIPLTIAQVAWGASSVGKIVNDTNEVVKTHLDKSEISHKARTEALNQIKKLNEDNRPKILSSVKDFMQRKE</sequence>
<dbReference type="Pfam" id="PF18807">
    <property type="entry name" value="TTc_toxin_rep"/>
    <property type="match status" value="1"/>
</dbReference>
<dbReference type="Proteomes" id="UP001193920">
    <property type="component" value="Unassembled WGS sequence"/>
</dbReference>
<dbReference type="Gene3D" id="2.180.10.10">
    <property type="entry name" value="RHS repeat-associated core"/>
    <property type="match status" value="1"/>
</dbReference>